<dbReference type="InterPro" id="IPR045518">
    <property type="entry name" value="2EXR"/>
</dbReference>
<keyword evidence="4" id="KW-1185">Reference proteome</keyword>
<dbReference type="STRING" id="41688.A0A2N3N6U2"/>
<protein>
    <recommendedName>
        <fullName evidence="2">2EXR domain-containing protein</fullName>
    </recommendedName>
</protein>
<dbReference type="InParanoid" id="A0A2N3N6U2"/>
<reference evidence="3 4" key="1">
    <citation type="journal article" date="2017" name="G3 (Bethesda)">
        <title>First Draft Genome Sequence of the Pathogenic Fungus Lomentospora prolificans (Formerly Scedosporium prolificans).</title>
        <authorList>
            <person name="Luo R."/>
            <person name="Zimin A."/>
            <person name="Workman R."/>
            <person name="Fan Y."/>
            <person name="Pertea G."/>
            <person name="Grossman N."/>
            <person name="Wear M.P."/>
            <person name="Jia B."/>
            <person name="Miller H."/>
            <person name="Casadevall A."/>
            <person name="Timp W."/>
            <person name="Zhang S.X."/>
            <person name="Salzberg S.L."/>
        </authorList>
    </citation>
    <scope>NUCLEOTIDE SEQUENCE [LARGE SCALE GENOMIC DNA]</scope>
    <source>
        <strain evidence="3 4">JHH-5317</strain>
    </source>
</reference>
<feature type="region of interest" description="Disordered" evidence="1">
    <location>
        <begin position="54"/>
        <end position="79"/>
    </location>
</feature>
<evidence type="ECO:0000256" key="1">
    <source>
        <dbReference type="SAM" id="MobiDB-lite"/>
    </source>
</evidence>
<evidence type="ECO:0000313" key="3">
    <source>
        <dbReference type="EMBL" id="PKS08155.1"/>
    </source>
</evidence>
<dbReference type="PANTHER" id="PTHR35910">
    <property type="entry name" value="2EXR DOMAIN-CONTAINING PROTEIN"/>
    <property type="match status" value="1"/>
</dbReference>
<dbReference type="Proteomes" id="UP000233524">
    <property type="component" value="Unassembled WGS sequence"/>
</dbReference>
<dbReference type="PANTHER" id="PTHR35910:SF6">
    <property type="entry name" value="2EXR DOMAIN-CONTAINING PROTEIN"/>
    <property type="match status" value="1"/>
</dbReference>
<dbReference type="VEuPathDB" id="FungiDB:jhhlp_005431"/>
<feature type="domain" description="2EXR" evidence="2">
    <location>
        <begin position="24"/>
        <end position="146"/>
    </location>
</feature>
<gene>
    <name evidence="3" type="ORF">jhhlp_005431</name>
</gene>
<organism evidence="3 4">
    <name type="scientific">Lomentospora prolificans</name>
    <dbReference type="NCBI Taxonomy" id="41688"/>
    <lineage>
        <taxon>Eukaryota</taxon>
        <taxon>Fungi</taxon>
        <taxon>Dikarya</taxon>
        <taxon>Ascomycota</taxon>
        <taxon>Pezizomycotina</taxon>
        <taxon>Sordariomycetes</taxon>
        <taxon>Hypocreomycetidae</taxon>
        <taxon>Microascales</taxon>
        <taxon>Microascaceae</taxon>
        <taxon>Lomentospora</taxon>
    </lineage>
</organism>
<comment type="caution">
    <text evidence="3">The sequence shown here is derived from an EMBL/GenBank/DDBJ whole genome shotgun (WGS) entry which is preliminary data.</text>
</comment>
<dbReference type="Pfam" id="PF20150">
    <property type="entry name" value="2EXR"/>
    <property type="match status" value="1"/>
</dbReference>
<evidence type="ECO:0000313" key="4">
    <source>
        <dbReference type="Proteomes" id="UP000233524"/>
    </source>
</evidence>
<sequence length="405" mass="46436">MPPPPPPHLQIINPSYYRPEDVSFTSFPRLPADLRIAIWHASLERHRLLEVEIAPPPEDKRTQSGSGRRPYQTKNALGKPVSGRDYEIIVHGLQIHSKLLRVTREARRAALSFYRVHLPCSFQRYPDEYERKVEAMLYFNPELDFLDLKGQVSDVVAFSHDVHANDPRNVGLVNVALGPNTLTKLRYFGDEITEPPAQAAFIAFLSRVREVIWVAHSLLGRQILPYHGFDDDKIGVRFNHSMPIMGHTPRFELVKRDPRPIGPELKYVLTASSDPRSRRVQWRELLEMWQAHPAQPARERILFAYRASPRSGLIWDVATAHLSLKEEEEGWLRTQKLRRASVRRFAKKDPPIEGPEELSKAVRPAIGFWLFPVEAAGDMVGYNARMKKVTDLSAYWPELALACLT</sequence>
<name>A0A2N3N6U2_9PEZI</name>
<evidence type="ECO:0000259" key="2">
    <source>
        <dbReference type="Pfam" id="PF20150"/>
    </source>
</evidence>
<dbReference type="AlphaFoldDB" id="A0A2N3N6U2"/>
<dbReference type="OrthoDB" id="3469466at2759"/>
<accession>A0A2N3N6U2</accession>
<dbReference type="EMBL" id="NLAX01000700">
    <property type="protein sequence ID" value="PKS08155.1"/>
    <property type="molecule type" value="Genomic_DNA"/>
</dbReference>
<proteinExistence type="predicted"/>